<reference evidence="10 11" key="1">
    <citation type="submission" date="2019-03" db="EMBL/GenBank/DDBJ databases">
        <title>Genomic Encyclopedia of Type Strains, Phase IV (KMG-IV): sequencing the most valuable type-strain genomes for metagenomic binning, comparative biology and taxonomic classification.</title>
        <authorList>
            <person name="Goeker M."/>
        </authorList>
    </citation>
    <scope>NUCLEOTIDE SEQUENCE [LARGE SCALE GENOMIC DNA]</scope>
    <source>
        <strain evidence="10 11">DSM 16326</strain>
    </source>
</reference>
<comment type="caution">
    <text evidence="10">The sequence shown here is derived from an EMBL/GenBank/DDBJ whole genome shotgun (WGS) entry which is preliminary data.</text>
</comment>
<keyword evidence="7 9" id="KW-0808">Transferase</keyword>
<dbReference type="GO" id="GO:0032259">
    <property type="term" value="P:methylation"/>
    <property type="evidence" value="ECO:0007669"/>
    <property type="project" value="UniProtKB-KW"/>
</dbReference>
<keyword evidence="6 9" id="KW-0489">Methyltransferase</keyword>
<accession>A0A4R8IJV7</accession>
<dbReference type="InterPro" id="IPR022474">
    <property type="entry name" value="Thiopur_S-MeTfrase_Se/Te_detox"/>
</dbReference>
<comment type="catalytic activity">
    <reaction evidence="1 9">
        <text>S-adenosyl-L-methionine + a thiopurine = S-adenosyl-L-homocysteine + a thiopurine S-methylether.</text>
        <dbReference type="EC" id="2.1.1.67"/>
    </reaction>
</comment>
<dbReference type="Pfam" id="PF05724">
    <property type="entry name" value="TPMT"/>
    <property type="match status" value="1"/>
</dbReference>
<dbReference type="GO" id="GO:0010038">
    <property type="term" value="P:response to metal ion"/>
    <property type="evidence" value="ECO:0007669"/>
    <property type="project" value="InterPro"/>
</dbReference>
<gene>
    <name evidence="9" type="primary">tpm</name>
    <name evidence="10" type="ORF">EDC23_1762</name>
</gene>
<dbReference type="OrthoDB" id="9778208at2"/>
<feature type="binding site" evidence="9">
    <location>
        <position position="66"/>
    </location>
    <ligand>
        <name>S-adenosyl-L-methionine</name>
        <dbReference type="ChEBI" id="CHEBI:59789"/>
    </ligand>
</feature>
<keyword evidence="11" id="KW-1185">Reference proteome</keyword>
<dbReference type="InterPro" id="IPR008854">
    <property type="entry name" value="TPMT"/>
</dbReference>
<keyword evidence="8 9" id="KW-0949">S-adenosyl-L-methionine</keyword>
<evidence type="ECO:0000256" key="9">
    <source>
        <dbReference type="HAMAP-Rule" id="MF_00812"/>
    </source>
</evidence>
<dbReference type="GO" id="GO:0005737">
    <property type="term" value="C:cytoplasm"/>
    <property type="evidence" value="ECO:0007669"/>
    <property type="project" value="UniProtKB-SubCell"/>
</dbReference>
<dbReference type="SUPFAM" id="SSF53335">
    <property type="entry name" value="S-adenosyl-L-methionine-dependent methyltransferases"/>
    <property type="match status" value="1"/>
</dbReference>
<evidence type="ECO:0000256" key="7">
    <source>
        <dbReference type="ARBA" id="ARBA00022679"/>
    </source>
</evidence>
<dbReference type="NCBIfam" id="TIGR03840">
    <property type="entry name" value="TMPT_Se_Te"/>
    <property type="match status" value="1"/>
</dbReference>
<evidence type="ECO:0000256" key="2">
    <source>
        <dbReference type="ARBA" id="ARBA00004496"/>
    </source>
</evidence>
<feature type="binding site" evidence="9">
    <location>
        <position position="45"/>
    </location>
    <ligand>
        <name>S-adenosyl-L-methionine</name>
        <dbReference type="ChEBI" id="CHEBI:59789"/>
    </ligand>
</feature>
<evidence type="ECO:0000256" key="3">
    <source>
        <dbReference type="ARBA" id="ARBA00008145"/>
    </source>
</evidence>
<dbReference type="RefSeq" id="WP_134083598.1">
    <property type="nucleotide sequence ID" value="NZ_SOQX01000004.1"/>
</dbReference>
<evidence type="ECO:0000313" key="11">
    <source>
        <dbReference type="Proteomes" id="UP000294914"/>
    </source>
</evidence>
<dbReference type="AlphaFoldDB" id="A0A4R8IJV7"/>
<evidence type="ECO:0000256" key="6">
    <source>
        <dbReference type="ARBA" id="ARBA00022603"/>
    </source>
</evidence>
<comment type="subcellular location">
    <subcellularLocation>
        <location evidence="2 9">Cytoplasm</location>
    </subcellularLocation>
</comment>
<dbReference type="Proteomes" id="UP000294914">
    <property type="component" value="Unassembled WGS sequence"/>
</dbReference>
<evidence type="ECO:0000313" key="10">
    <source>
        <dbReference type="EMBL" id="TDY01016.1"/>
    </source>
</evidence>
<evidence type="ECO:0000256" key="8">
    <source>
        <dbReference type="ARBA" id="ARBA00022691"/>
    </source>
</evidence>
<keyword evidence="5 9" id="KW-0963">Cytoplasm</keyword>
<proteinExistence type="inferred from homology"/>
<dbReference type="EC" id="2.1.1.67" evidence="4 9"/>
<comment type="similarity">
    <text evidence="3 9">Belongs to the class I-like SAM-binding methyltransferase superfamily. TPMT family.</text>
</comment>
<protein>
    <recommendedName>
        <fullName evidence="4 9">Thiopurine S-methyltransferase</fullName>
        <ecNumber evidence="4 9">2.1.1.67</ecNumber>
    </recommendedName>
    <alternativeName>
        <fullName evidence="9">Thiopurine methyltransferase</fullName>
    </alternativeName>
</protein>
<dbReference type="InterPro" id="IPR029063">
    <property type="entry name" value="SAM-dependent_MTases_sf"/>
</dbReference>
<dbReference type="PIRSF" id="PIRSF023956">
    <property type="entry name" value="Thiopurine_S-methyltransferase"/>
    <property type="match status" value="1"/>
</dbReference>
<name>A0A4R8IJV7_9GAMM</name>
<dbReference type="NCBIfam" id="NF009732">
    <property type="entry name" value="PRK13255.1"/>
    <property type="match status" value="1"/>
</dbReference>
<evidence type="ECO:0000256" key="5">
    <source>
        <dbReference type="ARBA" id="ARBA00022490"/>
    </source>
</evidence>
<dbReference type="EMBL" id="SOQX01000004">
    <property type="protein sequence ID" value="TDY01016.1"/>
    <property type="molecule type" value="Genomic_DNA"/>
</dbReference>
<dbReference type="FunFam" id="3.40.50.150:FF:000101">
    <property type="entry name" value="Thiopurine S-methyltransferase"/>
    <property type="match status" value="1"/>
</dbReference>
<feature type="binding site" evidence="9">
    <location>
        <position position="123"/>
    </location>
    <ligand>
        <name>S-adenosyl-L-methionine</name>
        <dbReference type="ChEBI" id="CHEBI:59789"/>
    </ligand>
</feature>
<evidence type="ECO:0000256" key="4">
    <source>
        <dbReference type="ARBA" id="ARBA00011905"/>
    </source>
</evidence>
<evidence type="ECO:0000256" key="1">
    <source>
        <dbReference type="ARBA" id="ARBA00000903"/>
    </source>
</evidence>
<dbReference type="InterPro" id="IPR025835">
    <property type="entry name" value="Thiopurine_S-MeTrfase"/>
</dbReference>
<dbReference type="Gene3D" id="3.40.50.150">
    <property type="entry name" value="Vaccinia Virus protein VP39"/>
    <property type="match status" value="1"/>
</dbReference>
<dbReference type="GO" id="GO:0008119">
    <property type="term" value="F:thiopurine S-methyltransferase activity"/>
    <property type="evidence" value="ECO:0007669"/>
    <property type="project" value="UniProtKB-UniRule"/>
</dbReference>
<dbReference type="PROSITE" id="PS51585">
    <property type="entry name" value="SAM_MT_TPMT"/>
    <property type="match status" value="1"/>
</dbReference>
<dbReference type="CDD" id="cd02440">
    <property type="entry name" value="AdoMet_MTases"/>
    <property type="match status" value="1"/>
</dbReference>
<dbReference type="PANTHER" id="PTHR10259:SF11">
    <property type="entry name" value="THIOPURINE S-METHYLTRANSFERASE"/>
    <property type="match status" value="1"/>
</dbReference>
<sequence length="218" mass="24818">MEPDFWHERWENNLIGFHLDEVHPHLREHWDSLAVKPGGRVLVPLSGKSLDLIWLAEQGYEVIGVEISPVAVKNFFAENHLRTQRIANARCDTWKSASITLLCGDLFELTAGDIGPIDAVYDRASLIALPPAMRRAYVETLDQLVPTVAPHLLITLDYDPARMDGPPFAVSEAEIQALYSERYQIDCLQTDDALARNERFKKRGLDWLRESVYRLTPL</sequence>
<dbReference type="HAMAP" id="MF_00812">
    <property type="entry name" value="Thiopur_methtran"/>
    <property type="match status" value="1"/>
</dbReference>
<organism evidence="10 11">
    <name type="scientific">Thiohalophilus thiocyanatoxydans</name>
    <dbReference type="NCBI Taxonomy" id="381308"/>
    <lineage>
        <taxon>Bacteria</taxon>
        <taxon>Pseudomonadati</taxon>
        <taxon>Pseudomonadota</taxon>
        <taxon>Gammaproteobacteria</taxon>
        <taxon>Thiohalomonadales</taxon>
        <taxon>Thiohalophilaceae</taxon>
        <taxon>Thiohalophilus</taxon>
    </lineage>
</organism>
<feature type="binding site" evidence="9">
    <location>
        <position position="10"/>
    </location>
    <ligand>
        <name>S-adenosyl-L-methionine</name>
        <dbReference type="ChEBI" id="CHEBI:59789"/>
    </ligand>
</feature>
<dbReference type="PANTHER" id="PTHR10259">
    <property type="entry name" value="THIOPURINE S-METHYLTRANSFERASE"/>
    <property type="match status" value="1"/>
</dbReference>